<feature type="chain" id="PRO_5019070293" description="Lipoprotein" evidence="1">
    <location>
        <begin position="26"/>
        <end position="124"/>
    </location>
</feature>
<protein>
    <recommendedName>
        <fullName evidence="4">Lipoprotein</fullName>
    </recommendedName>
</protein>
<evidence type="ECO:0008006" key="4">
    <source>
        <dbReference type="Google" id="ProtNLM"/>
    </source>
</evidence>
<proteinExistence type="predicted"/>
<organism evidence="2 3">
    <name type="scientific">Vagococcus carniphilus</name>
    <dbReference type="NCBI Taxonomy" id="218144"/>
    <lineage>
        <taxon>Bacteria</taxon>
        <taxon>Bacillati</taxon>
        <taxon>Bacillota</taxon>
        <taxon>Bacilli</taxon>
        <taxon>Lactobacillales</taxon>
        <taxon>Enterococcaceae</taxon>
        <taxon>Vagococcus</taxon>
    </lineage>
</organism>
<keyword evidence="1" id="KW-0732">Signal</keyword>
<sequence>MNSKKIRIICLATLLLLLSSCTLGRKFNGSSTGNEEQFIMSYDILNMKRQNKLNLKKDDSVNCEITNNKGKITVQILNEDKEELVTKNYEKETDYFTFKAPKNGEYTISVDGKKAKGNVNFIKN</sequence>
<gene>
    <name evidence="2" type="ORF">CBF28_14095</name>
</gene>
<dbReference type="GeneID" id="95581912"/>
<dbReference type="EMBL" id="NGKB01000020">
    <property type="protein sequence ID" value="RSU10026.1"/>
    <property type="molecule type" value="Genomic_DNA"/>
</dbReference>
<dbReference type="AlphaFoldDB" id="A0A430APN9"/>
<dbReference type="PROSITE" id="PS51257">
    <property type="entry name" value="PROKAR_LIPOPROTEIN"/>
    <property type="match status" value="1"/>
</dbReference>
<evidence type="ECO:0000256" key="1">
    <source>
        <dbReference type="SAM" id="SignalP"/>
    </source>
</evidence>
<evidence type="ECO:0000313" key="2">
    <source>
        <dbReference type="EMBL" id="RSU10026.1"/>
    </source>
</evidence>
<dbReference type="Gene3D" id="2.60.120.380">
    <property type="match status" value="1"/>
</dbReference>
<keyword evidence="3" id="KW-1185">Reference proteome</keyword>
<dbReference type="Proteomes" id="UP000288028">
    <property type="component" value="Unassembled WGS sequence"/>
</dbReference>
<evidence type="ECO:0000313" key="3">
    <source>
        <dbReference type="Proteomes" id="UP000288028"/>
    </source>
</evidence>
<accession>A0A430APN9</accession>
<reference evidence="2 3" key="1">
    <citation type="submission" date="2017-05" db="EMBL/GenBank/DDBJ databases">
        <title>Vagococcus spp. assemblies.</title>
        <authorList>
            <person name="Gulvik C.A."/>
        </authorList>
    </citation>
    <scope>NUCLEOTIDE SEQUENCE [LARGE SCALE GENOMIC DNA]</scope>
    <source>
        <strain evidence="2 3">SS1714</strain>
    </source>
</reference>
<dbReference type="RefSeq" id="WP_126796331.1">
    <property type="nucleotide sequence ID" value="NZ_CP060720.1"/>
</dbReference>
<feature type="signal peptide" evidence="1">
    <location>
        <begin position="1"/>
        <end position="25"/>
    </location>
</feature>
<name>A0A430APN9_9ENTE</name>
<dbReference type="OrthoDB" id="2002457at2"/>
<comment type="caution">
    <text evidence="2">The sequence shown here is derived from an EMBL/GenBank/DDBJ whole genome shotgun (WGS) entry which is preliminary data.</text>
</comment>